<evidence type="ECO:0000313" key="7">
    <source>
        <dbReference type="EMBL" id="KPK64276.1"/>
    </source>
</evidence>
<dbReference type="PRINTS" id="PR00368">
    <property type="entry name" value="FADPNR"/>
</dbReference>
<dbReference type="Pfam" id="PF01512">
    <property type="entry name" value="Complex1_51K"/>
    <property type="match status" value="1"/>
</dbReference>
<dbReference type="InterPro" id="IPR037207">
    <property type="entry name" value="Nuop51_4Fe4S-bd_sf"/>
</dbReference>
<dbReference type="Proteomes" id="UP000051373">
    <property type="component" value="Unassembled WGS sequence"/>
</dbReference>
<evidence type="ECO:0000256" key="1">
    <source>
        <dbReference type="ARBA" id="ARBA00007523"/>
    </source>
</evidence>
<dbReference type="GO" id="GO:0051539">
    <property type="term" value="F:4 iron, 4 sulfur cluster binding"/>
    <property type="evidence" value="ECO:0007669"/>
    <property type="project" value="UniProtKB-KW"/>
</dbReference>
<dbReference type="InterPro" id="IPR036249">
    <property type="entry name" value="Thioredoxin-like_sf"/>
</dbReference>
<keyword evidence="2" id="KW-0004">4Fe-4S</keyword>
<dbReference type="GO" id="GO:0046872">
    <property type="term" value="F:metal ion binding"/>
    <property type="evidence" value="ECO:0007669"/>
    <property type="project" value="UniProtKB-KW"/>
</dbReference>
<comment type="caution">
    <text evidence="7">The sequence shown here is derived from an EMBL/GenBank/DDBJ whole genome shotgun (WGS) entry which is preliminary data.</text>
</comment>
<dbReference type="FunFam" id="1.20.1440.230:FF:000001">
    <property type="entry name" value="Mitochondrial NADH dehydrogenase flavoprotein 1"/>
    <property type="match status" value="1"/>
</dbReference>
<dbReference type="AlphaFoldDB" id="A0A0S8FWI4"/>
<dbReference type="PRINTS" id="PR00469">
    <property type="entry name" value="PNDRDTASEII"/>
</dbReference>
<dbReference type="SUPFAM" id="SSF51971">
    <property type="entry name" value="Nucleotide-binding domain"/>
    <property type="match status" value="1"/>
</dbReference>
<dbReference type="EMBL" id="LJUJ01000004">
    <property type="protein sequence ID" value="KPK64276.1"/>
    <property type="molecule type" value="Genomic_DNA"/>
</dbReference>
<dbReference type="PANTHER" id="PTHR43578">
    <property type="entry name" value="NADH-QUINONE OXIDOREDUCTASE SUBUNIT F"/>
    <property type="match status" value="1"/>
</dbReference>
<proteinExistence type="inferred from homology"/>
<comment type="similarity">
    <text evidence="1">Belongs to the complex I 51 kDa subunit family.</text>
</comment>
<gene>
    <name evidence="7" type="ORF">AMJ83_03370</name>
</gene>
<protein>
    <submittedName>
        <fullName evidence="7">Hydrogenase</fullName>
    </submittedName>
</protein>
<dbReference type="SUPFAM" id="SSF142019">
    <property type="entry name" value="Nqo1 FMN-binding domain-like"/>
    <property type="match status" value="1"/>
</dbReference>
<keyword evidence="5" id="KW-0411">Iron-sulfur</keyword>
<dbReference type="Gene3D" id="3.40.50.11540">
    <property type="entry name" value="NADH-ubiquinone oxidoreductase 51kDa subunit"/>
    <property type="match status" value="1"/>
</dbReference>
<reference evidence="7 8" key="1">
    <citation type="journal article" date="2015" name="Microbiome">
        <title>Genomic resolution of linkages in carbon, nitrogen, and sulfur cycling among widespread estuary sediment bacteria.</title>
        <authorList>
            <person name="Baker B.J."/>
            <person name="Lazar C.S."/>
            <person name="Teske A.P."/>
            <person name="Dick G.J."/>
        </authorList>
    </citation>
    <scope>NUCLEOTIDE SEQUENCE [LARGE SCALE GENOMIC DNA]</scope>
    <source>
        <strain evidence="7">SM23_42</strain>
    </source>
</reference>
<accession>A0A0S8FWI4</accession>
<evidence type="ECO:0000256" key="4">
    <source>
        <dbReference type="ARBA" id="ARBA00023004"/>
    </source>
</evidence>
<dbReference type="Gene3D" id="3.50.50.60">
    <property type="entry name" value="FAD/NAD(P)-binding domain"/>
    <property type="match status" value="2"/>
</dbReference>
<keyword evidence="4" id="KW-0408">Iron</keyword>
<evidence type="ECO:0000256" key="5">
    <source>
        <dbReference type="ARBA" id="ARBA00023014"/>
    </source>
</evidence>
<evidence type="ECO:0000256" key="2">
    <source>
        <dbReference type="ARBA" id="ARBA00022485"/>
    </source>
</evidence>
<dbReference type="SUPFAM" id="SSF46548">
    <property type="entry name" value="alpha-helical ferredoxin"/>
    <property type="match status" value="1"/>
</dbReference>
<sequence length="1025" mass="112642">MKQYRTHLLVCAGTGCVAAGSFEIKTTLEKEITKRKLQNEVAIISTGCNGFCERGPIVVVQPDGIFYQRLKREDIPLLVEEHLIKGRPVKKLMYVPPTEAAPIPRMMDIGFFKHQRLIVLRNRGRIDPENIDEYIAFDGYRALEKALTDMTPEDIIKEVKDAGLRGRGGAGFPTGLKWELCHKTAGNSKYVVCNADEGDPGAFMDRSILEADPHAVLEGMIIGARAIEAAKGFIYVRTEYPLALRRIKIAIEQAEEYGLLGKNVLHTGFDFSIEVKRGAGAFVSGEETSLLAAIEGKIGIPKQRPPYPVKQGLWRKPTNINNVETWANVPHIILRGADWYSAIGTEGSKGTKIFSLVGKISNTGLVEVPMGITMKDIIYEIGGGIPNNKKIKAVQTGGPSGGCIPENLLDLTIDYESLKQAGSMMGSGGMIVMDEDTCMVDVAKYFMNFLRDESCGKCLSCREGTQRIWEILDKITKGRGRPEDIPLLEELAVATKDASMCGLGQTAANPVLSTLRYFRDEYQAHIKYKRCPAVVCKHIISSPCQHTCPIDTEAPQYIAYIAHGQFDKAYDIILKDNPLLNICARVCHHPCETKCRAGQGGKPISIRALKRAAIEHSSTRKRTSKRRKPSGAKVAIIGSGPSGLMAAHDLACRGYASTVFEALPVAGGMLAVGIPAYRLPKKALKEDIDRVVRAGAEVMTNQKLGRDFTLDQLFKQGYKAVYIAIGAHKSIKLGIPNEDTAGVVPAMEFLTKQSLSEKTNIGARIGVIGGGNSAVDAARAANRLPQVDDVTIIYRRTRNEMPAYAEEIEAALEEGINIQFLTAPTEIVMKDGRVAGVKCTRMELGAVDQSGRRRPIPIKGSESVFELDTLISAISEQPDISFLKKDHNFEITGWNTFVVNEETLATNIPGVFAGGDAIRGPSSVIDAMADGKKAAKAIDQYLSDKEIKFEYRVTRPSIYVEPVKLTVKETLESTRQVTWKLDPRKRAKNFNEVDLGLKKSAAIKEAKRCLRCDLEVRDEDEKEQK</sequence>
<dbReference type="Pfam" id="PF01257">
    <property type="entry name" value="2Fe-2S_thioredx"/>
    <property type="match status" value="1"/>
</dbReference>
<dbReference type="SUPFAM" id="SSF140490">
    <property type="entry name" value="Nqo1C-terminal domain-like"/>
    <property type="match status" value="1"/>
</dbReference>
<dbReference type="InterPro" id="IPR037225">
    <property type="entry name" value="Nuo51_FMN-bd_sf"/>
</dbReference>
<dbReference type="InterPro" id="IPR023753">
    <property type="entry name" value="FAD/NAD-binding_dom"/>
</dbReference>
<dbReference type="Pfam" id="PF10589">
    <property type="entry name" value="NADH_4Fe-4S"/>
    <property type="match status" value="1"/>
</dbReference>
<evidence type="ECO:0000259" key="6">
    <source>
        <dbReference type="SMART" id="SM00928"/>
    </source>
</evidence>
<dbReference type="CDD" id="cd02980">
    <property type="entry name" value="TRX_Fd_family"/>
    <property type="match status" value="1"/>
</dbReference>
<dbReference type="PATRIC" id="fig|1703779.3.peg.671"/>
<name>A0A0S8FWI4_UNCW3</name>
<dbReference type="PANTHER" id="PTHR43578:SF3">
    <property type="entry name" value="NADH-QUINONE OXIDOREDUCTASE SUBUNIT F"/>
    <property type="match status" value="1"/>
</dbReference>
<dbReference type="InterPro" id="IPR036188">
    <property type="entry name" value="FAD/NAD-bd_sf"/>
</dbReference>
<dbReference type="FunFam" id="3.40.50.11540:FF:000001">
    <property type="entry name" value="NADH dehydrogenase [ubiquinone] flavoprotein 1, mitochondrial"/>
    <property type="match status" value="1"/>
</dbReference>
<dbReference type="SUPFAM" id="SSF52833">
    <property type="entry name" value="Thioredoxin-like"/>
    <property type="match status" value="1"/>
</dbReference>
<evidence type="ECO:0000313" key="8">
    <source>
        <dbReference type="Proteomes" id="UP000051373"/>
    </source>
</evidence>
<dbReference type="GO" id="GO:0016491">
    <property type="term" value="F:oxidoreductase activity"/>
    <property type="evidence" value="ECO:0007669"/>
    <property type="project" value="InterPro"/>
</dbReference>
<dbReference type="Gene3D" id="3.10.20.600">
    <property type="match status" value="1"/>
</dbReference>
<dbReference type="InterPro" id="IPR019575">
    <property type="entry name" value="Nuop51_4Fe4S-bd"/>
</dbReference>
<feature type="domain" description="NADH-ubiquinone oxidoreductase 51kDa subunit iron-sulphur binding" evidence="6">
    <location>
        <begin position="440"/>
        <end position="485"/>
    </location>
</feature>
<organism evidence="7 8">
    <name type="scientific">candidate division WOR_3 bacterium SM23_42</name>
    <dbReference type="NCBI Taxonomy" id="1703779"/>
    <lineage>
        <taxon>Bacteria</taxon>
        <taxon>Bacteria division WOR-3</taxon>
    </lineage>
</organism>
<dbReference type="Gene3D" id="1.20.1440.230">
    <property type="entry name" value="NADH-ubiquinone oxidoreductase 51kDa subunit, iron-sulphur binding domain"/>
    <property type="match status" value="1"/>
</dbReference>
<dbReference type="STRING" id="1703779.AMJ83_03370"/>
<dbReference type="Pfam" id="PF07992">
    <property type="entry name" value="Pyr_redox_2"/>
    <property type="match status" value="1"/>
</dbReference>
<keyword evidence="3" id="KW-0479">Metal-binding</keyword>
<evidence type="ECO:0000256" key="3">
    <source>
        <dbReference type="ARBA" id="ARBA00022723"/>
    </source>
</evidence>
<dbReference type="SMART" id="SM00928">
    <property type="entry name" value="NADH_4Fe-4S"/>
    <property type="match status" value="1"/>
</dbReference>
<dbReference type="InterPro" id="IPR011538">
    <property type="entry name" value="Nuo51_FMN-bd"/>
</dbReference>
<dbReference type="Gene3D" id="3.40.30.10">
    <property type="entry name" value="Glutaredoxin"/>
    <property type="match status" value="1"/>
</dbReference>
<dbReference type="Gene3D" id="6.10.250.1450">
    <property type="match status" value="1"/>
</dbReference>
<dbReference type="PROSITE" id="PS51257">
    <property type="entry name" value="PROKAR_LIPOPROTEIN"/>
    <property type="match status" value="1"/>
</dbReference>
<dbReference type="SUPFAM" id="SSF142984">
    <property type="entry name" value="Nqo1 middle domain-like"/>
    <property type="match status" value="1"/>
</dbReference>